<dbReference type="VEuPathDB" id="FungiDB:VP01_5569g1"/>
<evidence type="ECO:0000256" key="6">
    <source>
        <dbReference type="ARBA" id="ARBA00022490"/>
    </source>
</evidence>
<gene>
    <name evidence="10" type="ORF">VP01_5569g1</name>
</gene>
<evidence type="ECO:0000256" key="3">
    <source>
        <dbReference type="ARBA" id="ARBA00007096"/>
    </source>
</evidence>
<feature type="compositionally biased region" description="Polar residues" evidence="8">
    <location>
        <begin position="14"/>
        <end position="23"/>
    </location>
</feature>
<sequence>MDETAVPDDWLDDSLQTQTQQGHRQISEVEYSRLAEQFHTTGYREGIHRGKDQAIQEGFNHGFAAGAQRGKRLGVLRGRAAAALKILLQQTEEDARVDRVRKLIRCLNQYGTTPNHTSQPNTLEDLTSRMNRLMASSNPNHSQPPRELHGEQDDQILDRCQFELGAILASMDICLPTI</sequence>
<dbReference type="PANTHER" id="PTHR18829:SF0">
    <property type="entry name" value="PROTEIN YAE1 HOMOLOG"/>
    <property type="match status" value="1"/>
</dbReference>
<evidence type="ECO:0000256" key="8">
    <source>
        <dbReference type="SAM" id="MobiDB-lite"/>
    </source>
</evidence>
<name>A0A0L6UJ72_9BASI</name>
<organism evidence="10 11">
    <name type="scientific">Puccinia sorghi</name>
    <dbReference type="NCBI Taxonomy" id="27349"/>
    <lineage>
        <taxon>Eukaryota</taxon>
        <taxon>Fungi</taxon>
        <taxon>Dikarya</taxon>
        <taxon>Basidiomycota</taxon>
        <taxon>Pucciniomycotina</taxon>
        <taxon>Pucciniomycetes</taxon>
        <taxon>Pucciniales</taxon>
        <taxon>Pucciniaceae</taxon>
        <taxon>Puccinia</taxon>
    </lineage>
</organism>
<evidence type="ECO:0000313" key="11">
    <source>
        <dbReference type="Proteomes" id="UP000037035"/>
    </source>
</evidence>
<comment type="subcellular location">
    <subcellularLocation>
        <location evidence="2">Cytoplasm</location>
    </subcellularLocation>
    <subcellularLocation>
        <location evidence="1">Nucleus</location>
    </subcellularLocation>
</comment>
<evidence type="ECO:0000259" key="9">
    <source>
        <dbReference type="Pfam" id="PF09811"/>
    </source>
</evidence>
<feature type="domain" description="Essential protein Yae1 N-terminal" evidence="9">
    <location>
        <begin position="42"/>
        <end position="80"/>
    </location>
</feature>
<proteinExistence type="inferred from homology"/>
<dbReference type="Proteomes" id="UP000037035">
    <property type="component" value="Unassembled WGS sequence"/>
</dbReference>
<evidence type="ECO:0000256" key="4">
    <source>
        <dbReference type="ARBA" id="ARBA00017286"/>
    </source>
</evidence>
<protein>
    <recommendedName>
        <fullName evidence="5">Protein YAE1</fullName>
    </recommendedName>
    <alternativeName>
        <fullName evidence="4">Protein yae1</fullName>
    </alternativeName>
</protein>
<dbReference type="InterPro" id="IPR019191">
    <property type="entry name" value="Essential_protein_Yae1_N"/>
</dbReference>
<evidence type="ECO:0000313" key="10">
    <source>
        <dbReference type="EMBL" id="KNZ48563.1"/>
    </source>
</evidence>
<dbReference type="Pfam" id="PF09811">
    <property type="entry name" value="Yae1_N"/>
    <property type="match status" value="1"/>
</dbReference>
<dbReference type="PANTHER" id="PTHR18829">
    <property type="entry name" value="PROTEIN YAE1 HOMOLOG"/>
    <property type="match status" value="1"/>
</dbReference>
<dbReference type="AlphaFoldDB" id="A0A0L6UJ72"/>
<feature type="compositionally biased region" description="Acidic residues" evidence="8">
    <location>
        <begin position="1"/>
        <end position="12"/>
    </location>
</feature>
<dbReference type="GO" id="GO:0005634">
    <property type="term" value="C:nucleus"/>
    <property type="evidence" value="ECO:0007669"/>
    <property type="project" value="UniProtKB-SubCell"/>
</dbReference>
<dbReference type="EMBL" id="LAVV01010795">
    <property type="protein sequence ID" value="KNZ48563.1"/>
    <property type="molecule type" value="Genomic_DNA"/>
</dbReference>
<dbReference type="GO" id="GO:0005737">
    <property type="term" value="C:cytoplasm"/>
    <property type="evidence" value="ECO:0007669"/>
    <property type="project" value="UniProtKB-SubCell"/>
</dbReference>
<evidence type="ECO:0000256" key="5">
    <source>
        <dbReference type="ARBA" id="ARBA00018400"/>
    </source>
</evidence>
<comment type="similarity">
    <text evidence="3">Belongs to the YAE1 family.</text>
</comment>
<keyword evidence="7" id="KW-0539">Nucleus</keyword>
<keyword evidence="6" id="KW-0963">Cytoplasm</keyword>
<accession>A0A0L6UJ72</accession>
<keyword evidence="11" id="KW-1185">Reference proteome</keyword>
<dbReference type="OrthoDB" id="20086at2759"/>
<comment type="caution">
    <text evidence="10">The sequence shown here is derived from an EMBL/GenBank/DDBJ whole genome shotgun (WGS) entry which is preliminary data.</text>
</comment>
<evidence type="ECO:0000256" key="1">
    <source>
        <dbReference type="ARBA" id="ARBA00004123"/>
    </source>
</evidence>
<dbReference type="InterPro" id="IPR038881">
    <property type="entry name" value="Yae1-like"/>
</dbReference>
<evidence type="ECO:0000256" key="2">
    <source>
        <dbReference type="ARBA" id="ARBA00004496"/>
    </source>
</evidence>
<reference evidence="10 11" key="1">
    <citation type="submission" date="2015-08" db="EMBL/GenBank/DDBJ databases">
        <title>Next Generation Sequencing and Analysis of the Genome of Puccinia sorghi L Schw, the Causal Agent of Maize Common Rust.</title>
        <authorList>
            <person name="Rochi L."/>
            <person name="Burguener G."/>
            <person name="Darino M."/>
            <person name="Turjanski A."/>
            <person name="Kreff E."/>
            <person name="Dieguez M.J."/>
            <person name="Sacco F."/>
        </authorList>
    </citation>
    <scope>NUCLEOTIDE SEQUENCE [LARGE SCALE GENOMIC DNA]</scope>
    <source>
        <strain evidence="10 11">RO10H11247</strain>
    </source>
</reference>
<evidence type="ECO:0000256" key="7">
    <source>
        <dbReference type="ARBA" id="ARBA00023242"/>
    </source>
</evidence>
<feature type="region of interest" description="Disordered" evidence="8">
    <location>
        <begin position="1"/>
        <end position="23"/>
    </location>
</feature>